<sequence>MQDSHAADLAHRQRRQRYKHSRQTDGVRGRLTSAEAHDVRTGQKEQSTYSGWLSQTRPVQAGETKQNGLDHVNGRLVRKVDGLGQKDGRLARIVVGRLADRAGCLGQMCSKLARHVQDVSARLGSKMCTDGSEAGAQTGRA</sequence>
<proteinExistence type="predicted"/>
<feature type="region of interest" description="Disordered" evidence="1">
    <location>
        <begin position="1"/>
        <end position="68"/>
    </location>
</feature>
<feature type="compositionally biased region" description="Basic residues" evidence="1">
    <location>
        <begin position="12"/>
        <end position="21"/>
    </location>
</feature>
<evidence type="ECO:0000256" key="1">
    <source>
        <dbReference type="SAM" id="MobiDB-lite"/>
    </source>
</evidence>
<name>A0AAE2CH81_9LAMI</name>
<gene>
    <name evidence="2" type="ORF">Salat_2151900</name>
</gene>
<dbReference type="EMBL" id="JACGWO010000008">
    <property type="protein sequence ID" value="KAK4422012.1"/>
    <property type="molecule type" value="Genomic_DNA"/>
</dbReference>
<dbReference type="Proteomes" id="UP001293254">
    <property type="component" value="Unassembled WGS sequence"/>
</dbReference>
<protein>
    <submittedName>
        <fullName evidence="2">Uncharacterized protein</fullName>
    </submittedName>
</protein>
<reference evidence="2" key="1">
    <citation type="submission" date="2020-06" db="EMBL/GenBank/DDBJ databases">
        <authorList>
            <person name="Li T."/>
            <person name="Hu X."/>
            <person name="Zhang T."/>
            <person name="Song X."/>
            <person name="Zhang H."/>
            <person name="Dai N."/>
            <person name="Sheng W."/>
            <person name="Hou X."/>
            <person name="Wei L."/>
        </authorList>
    </citation>
    <scope>NUCLEOTIDE SEQUENCE</scope>
    <source>
        <strain evidence="2">3651</strain>
        <tissue evidence="2">Leaf</tissue>
    </source>
</reference>
<reference evidence="2" key="2">
    <citation type="journal article" date="2024" name="Plant">
        <title>Genomic evolution and insights into agronomic trait innovations of Sesamum species.</title>
        <authorList>
            <person name="Miao H."/>
            <person name="Wang L."/>
            <person name="Qu L."/>
            <person name="Liu H."/>
            <person name="Sun Y."/>
            <person name="Le M."/>
            <person name="Wang Q."/>
            <person name="Wei S."/>
            <person name="Zheng Y."/>
            <person name="Lin W."/>
            <person name="Duan Y."/>
            <person name="Cao H."/>
            <person name="Xiong S."/>
            <person name="Wang X."/>
            <person name="Wei L."/>
            <person name="Li C."/>
            <person name="Ma Q."/>
            <person name="Ju M."/>
            <person name="Zhao R."/>
            <person name="Li G."/>
            <person name="Mu C."/>
            <person name="Tian Q."/>
            <person name="Mei H."/>
            <person name="Zhang T."/>
            <person name="Gao T."/>
            <person name="Zhang H."/>
        </authorList>
    </citation>
    <scope>NUCLEOTIDE SEQUENCE</scope>
    <source>
        <strain evidence="2">3651</strain>
    </source>
</reference>
<feature type="compositionally biased region" description="Polar residues" evidence="1">
    <location>
        <begin position="44"/>
        <end position="67"/>
    </location>
</feature>
<evidence type="ECO:0000313" key="2">
    <source>
        <dbReference type="EMBL" id="KAK4422012.1"/>
    </source>
</evidence>
<dbReference type="AlphaFoldDB" id="A0AAE2CH81"/>
<keyword evidence="3" id="KW-1185">Reference proteome</keyword>
<accession>A0AAE2CH81</accession>
<organism evidence="2 3">
    <name type="scientific">Sesamum alatum</name>
    <dbReference type="NCBI Taxonomy" id="300844"/>
    <lineage>
        <taxon>Eukaryota</taxon>
        <taxon>Viridiplantae</taxon>
        <taxon>Streptophyta</taxon>
        <taxon>Embryophyta</taxon>
        <taxon>Tracheophyta</taxon>
        <taxon>Spermatophyta</taxon>
        <taxon>Magnoliopsida</taxon>
        <taxon>eudicotyledons</taxon>
        <taxon>Gunneridae</taxon>
        <taxon>Pentapetalae</taxon>
        <taxon>asterids</taxon>
        <taxon>lamiids</taxon>
        <taxon>Lamiales</taxon>
        <taxon>Pedaliaceae</taxon>
        <taxon>Sesamum</taxon>
    </lineage>
</organism>
<feature type="compositionally biased region" description="Basic and acidic residues" evidence="1">
    <location>
        <begin position="1"/>
        <end position="11"/>
    </location>
</feature>
<evidence type="ECO:0000313" key="3">
    <source>
        <dbReference type="Proteomes" id="UP001293254"/>
    </source>
</evidence>
<comment type="caution">
    <text evidence="2">The sequence shown here is derived from an EMBL/GenBank/DDBJ whole genome shotgun (WGS) entry which is preliminary data.</text>
</comment>